<evidence type="ECO:0000256" key="6">
    <source>
        <dbReference type="RuleBase" id="RU365102"/>
    </source>
</evidence>
<feature type="transmembrane region" description="Helical" evidence="6">
    <location>
        <begin position="89"/>
        <end position="113"/>
    </location>
</feature>
<evidence type="ECO:0000256" key="5">
    <source>
        <dbReference type="ARBA" id="ARBA00023136"/>
    </source>
</evidence>
<dbReference type="InterPro" id="IPR049555">
    <property type="entry name" value="GDT1-like_CS"/>
</dbReference>
<evidence type="ECO:0000256" key="3">
    <source>
        <dbReference type="ARBA" id="ARBA00022692"/>
    </source>
</evidence>
<feature type="transmembrane region" description="Helical" evidence="6">
    <location>
        <begin position="49"/>
        <end position="68"/>
    </location>
</feature>
<gene>
    <name evidence="7" type="primary">TMEM165_0</name>
    <name evidence="7" type="ORF">g.11833</name>
</gene>
<dbReference type="PANTHER" id="PTHR12608:SF1">
    <property type="entry name" value="TRANSMEMBRANE PROTEIN 165"/>
    <property type="match status" value="1"/>
</dbReference>
<dbReference type="InterPro" id="IPR001727">
    <property type="entry name" value="GDT1-like"/>
</dbReference>
<evidence type="ECO:0000313" key="7">
    <source>
        <dbReference type="EMBL" id="MDE45728.1"/>
    </source>
</evidence>
<accession>A0A6G1S5S6</accession>
<name>A0A6G1S5S6_9ACAR</name>
<dbReference type="GO" id="GO:0005384">
    <property type="term" value="F:manganese ion transmembrane transporter activity"/>
    <property type="evidence" value="ECO:0007669"/>
    <property type="project" value="TreeGrafter"/>
</dbReference>
<dbReference type="GO" id="GO:0015085">
    <property type="term" value="F:calcium ion transmembrane transporter activity"/>
    <property type="evidence" value="ECO:0007669"/>
    <property type="project" value="TreeGrafter"/>
</dbReference>
<dbReference type="AlphaFoldDB" id="A0A6G1S5S6"/>
<organism evidence="7">
    <name type="scientific">Aceria tosichella</name>
    <name type="common">wheat curl mite</name>
    <dbReference type="NCBI Taxonomy" id="561515"/>
    <lineage>
        <taxon>Eukaryota</taxon>
        <taxon>Metazoa</taxon>
        <taxon>Ecdysozoa</taxon>
        <taxon>Arthropoda</taxon>
        <taxon>Chelicerata</taxon>
        <taxon>Arachnida</taxon>
        <taxon>Acari</taxon>
        <taxon>Acariformes</taxon>
        <taxon>Trombidiformes</taxon>
        <taxon>Prostigmata</taxon>
        <taxon>Eupodina</taxon>
        <taxon>Eriophyoidea</taxon>
        <taxon>Eriophyidae</taxon>
        <taxon>Eriophyinae</taxon>
        <taxon>Aceriini</taxon>
        <taxon>Aceria</taxon>
    </lineage>
</organism>
<proteinExistence type="inferred from homology"/>
<comment type="similarity">
    <text evidence="2 6">Belongs to the GDT1 family.</text>
</comment>
<dbReference type="GO" id="GO:0032472">
    <property type="term" value="P:Golgi calcium ion transport"/>
    <property type="evidence" value="ECO:0007669"/>
    <property type="project" value="TreeGrafter"/>
</dbReference>
<reference evidence="7" key="1">
    <citation type="submission" date="2018-10" db="EMBL/GenBank/DDBJ databases">
        <title>Transcriptome assembly of Aceria tosichella (Wheat curl mite) Type 2.</title>
        <authorList>
            <person name="Scully E.D."/>
            <person name="Geib S.M."/>
            <person name="Palmer N.A."/>
            <person name="Gupta A.K."/>
            <person name="Sarath G."/>
            <person name="Tatineni S."/>
        </authorList>
    </citation>
    <scope>NUCLEOTIDE SEQUENCE</scope>
    <source>
        <strain evidence="7">LincolnNE</strain>
    </source>
</reference>
<dbReference type="GO" id="GO:0016020">
    <property type="term" value="C:membrane"/>
    <property type="evidence" value="ECO:0007669"/>
    <property type="project" value="UniProtKB-SubCell"/>
</dbReference>
<feature type="transmembrane region" description="Helical" evidence="6">
    <location>
        <begin position="119"/>
        <end position="137"/>
    </location>
</feature>
<dbReference type="EMBL" id="GGYP01000957">
    <property type="protein sequence ID" value="MDE45728.1"/>
    <property type="molecule type" value="Transcribed_RNA"/>
</dbReference>
<protein>
    <recommendedName>
        <fullName evidence="6">GDT1 family protein</fullName>
    </recommendedName>
</protein>
<evidence type="ECO:0000256" key="1">
    <source>
        <dbReference type="ARBA" id="ARBA00004141"/>
    </source>
</evidence>
<feature type="transmembrane region" description="Helical" evidence="6">
    <location>
        <begin position="203"/>
        <end position="221"/>
    </location>
</feature>
<dbReference type="PROSITE" id="PS01214">
    <property type="entry name" value="UPF0016"/>
    <property type="match status" value="1"/>
</dbReference>
<feature type="transmembrane region" description="Helical" evidence="6">
    <location>
        <begin position="241"/>
        <end position="261"/>
    </location>
</feature>
<dbReference type="GO" id="GO:0005794">
    <property type="term" value="C:Golgi apparatus"/>
    <property type="evidence" value="ECO:0007669"/>
    <property type="project" value="TreeGrafter"/>
</dbReference>
<evidence type="ECO:0000256" key="4">
    <source>
        <dbReference type="ARBA" id="ARBA00022989"/>
    </source>
</evidence>
<evidence type="ECO:0000256" key="2">
    <source>
        <dbReference type="ARBA" id="ARBA00009190"/>
    </source>
</evidence>
<feature type="transmembrane region" description="Helical" evidence="6">
    <location>
        <begin position="273"/>
        <end position="292"/>
    </location>
</feature>
<dbReference type="PANTHER" id="PTHR12608">
    <property type="entry name" value="TRANSMEMBRANE PROTEIN HTP-1 RELATED"/>
    <property type="match status" value="1"/>
</dbReference>
<keyword evidence="4 6" id="KW-1133">Transmembrane helix</keyword>
<sequence length="294" mass="32079">MNTSYNLGYDSADVIEDIQLMDGVHDKSSQVHFSEGDGKLTMDTDYLNLFQQAGFLHAFLASLSVIIVSELGDKTFFIAAILAMKNSRLVVFVASMLALGIMTVLASVMGVATTVIPRIYIHYSSIILFVVFGLKMLKEGYDMSADEAKEELDQVQSSIERKDHANSANGCTRNDIYTSEDPETGVIKALPEVPLRTKIKRKFLVFVSLAFIETFTMIFLAEWGDRSQISTLVLAARENVYAVTIGALLGHFLCTGLAVVGGRFVAQMISVKTVTIIGGVVFLLFAGFAALMGN</sequence>
<keyword evidence="3 6" id="KW-0812">Transmembrane</keyword>
<keyword evidence="5 6" id="KW-0472">Membrane</keyword>
<dbReference type="GO" id="GO:0032468">
    <property type="term" value="P:Golgi calcium ion homeostasis"/>
    <property type="evidence" value="ECO:0007669"/>
    <property type="project" value="TreeGrafter"/>
</dbReference>
<dbReference type="Pfam" id="PF01169">
    <property type="entry name" value="GDT1"/>
    <property type="match status" value="2"/>
</dbReference>
<comment type="subcellular location">
    <subcellularLocation>
        <location evidence="1 6">Membrane</location>
        <topology evidence="1 6">Multi-pass membrane protein</topology>
    </subcellularLocation>
</comment>